<evidence type="ECO:0000313" key="2">
    <source>
        <dbReference type="EMBL" id="EAZ37695.1"/>
    </source>
</evidence>
<dbReference type="InterPro" id="IPR036875">
    <property type="entry name" value="Znf_CCHC_sf"/>
</dbReference>
<evidence type="ECO:0008006" key="3">
    <source>
        <dbReference type="Google" id="ProtNLM"/>
    </source>
</evidence>
<sequence>MAQFVKSVACAPTPASAPTPARVGTVGIRAEDRLAAILRSVPSEMLPTLRGKRSARAAWDVIKTIRVGVERVRESKAQQLRREFAALTWKEGETAEDFSVRITGLANNLRTLGDNISDADVVRKMLDVVPEHLEQIAIAVETLLDLNTVSVEEEEWMAKLKNPGASGEKGTPSGSGGSGGGGNKRTGGSRGHDRGKGGTRQAAGPGDGSNQPKKTDKCYCGKKGHWAKECRSRLRDEAHLAQGEEEEEPMLMVATAQVNAISSSSPPRSTSLPALEQIHLDESKLFVQLGDLVSTSMSSGKPVSAINLVVSAMSNLGKRKMATYGPSPALAMGETQVALPHRHRCG</sequence>
<organism evidence="2">
    <name type="scientific">Oryza sativa subsp. japonica</name>
    <name type="common">Rice</name>
    <dbReference type="NCBI Taxonomy" id="39947"/>
    <lineage>
        <taxon>Eukaryota</taxon>
        <taxon>Viridiplantae</taxon>
        <taxon>Streptophyta</taxon>
        <taxon>Embryophyta</taxon>
        <taxon>Tracheophyta</taxon>
        <taxon>Spermatophyta</taxon>
        <taxon>Magnoliopsida</taxon>
        <taxon>Liliopsida</taxon>
        <taxon>Poales</taxon>
        <taxon>Poaceae</taxon>
        <taxon>BOP clade</taxon>
        <taxon>Oryzoideae</taxon>
        <taxon>Oryzeae</taxon>
        <taxon>Oryzinae</taxon>
        <taxon>Oryza</taxon>
        <taxon>Oryza sativa</taxon>
    </lineage>
</organism>
<dbReference type="GO" id="GO:0008270">
    <property type="term" value="F:zinc ion binding"/>
    <property type="evidence" value="ECO:0007669"/>
    <property type="project" value="InterPro"/>
</dbReference>
<dbReference type="EMBL" id="CM000143">
    <property type="protein sequence ID" value="EAZ37695.1"/>
    <property type="molecule type" value="Genomic_DNA"/>
</dbReference>
<dbReference type="GO" id="GO:0003676">
    <property type="term" value="F:nucleic acid binding"/>
    <property type="evidence" value="ECO:0007669"/>
    <property type="project" value="InterPro"/>
</dbReference>
<feature type="region of interest" description="Disordered" evidence="1">
    <location>
        <begin position="160"/>
        <end position="218"/>
    </location>
</feature>
<name>A3BDQ6_ORYSJ</name>
<reference evidence="2" key="2">
    <citation type="submission" date="2008-12" db="EMBL/GenBank/DDBJ databases">
        <title>Improved gene annotation of the rice (Oryza sativa) genomes.</title>
        <authorList>
            <person name="Wang J."/>
            <person name="Li R."/>
            <person name="Fan W."/>
            <person name="Huang Q."/>
            <person name="Zhang J."/>
            <person name="Zhou Y."/>
            <person name="Hu Y."/>
            <person name="Zi S."/>
            <person name="Li J."/>
            <person name="Ni P."/>
            <person name="Zheng H."/>
            <person name="Zhang Y."/>
            <person name="Zhao M."/>
            <person name="Hao Q."/>
            <person name="McDermott J."/>
            <person name="Samudrala R."/>
            <person name="Kristiansen K."/>
            <person name="Wong G.K.-S."/>
        </authorList>
    </citation>
    <scope>NUCLEOTIDE SEQUENCE</scope>
</reference>
<accession>A3BDQ6</accession>
<dbReference type="AlphaFoldDB" id="A3BDQ6"/>
<dbReference type="PANTHER" id="PTHR35317:SF35">
    <property type="entry name" value="DUF4219 DOMAIN-CONTAINING PROTEIN"/>
    <property type="match status" value="1"/>
</dbReference>
<proteinExistence type="predicted"/>
<protein>
    <recommendedName>
        <fullName evidence="3">CCHC-type domain-containing protein</fullName>
    </recommendedName>
</protein>
<evidence type="ECO:0000256" key="1">
    <source>
        <dbReference type="SAM" id="MobiDB-lite"/>
    </source>
</evidence>
<feature type="compositionally biased region" description="Gly residues" evidence="1">
    <location>
        <begin position="173"/>
        <end position="189"/>
    </location>
</feature>
<dbReference type="PANTHER" id="PTHR35317">
    <property type="entry name" value="OS04G0629600 PROTEIN"/>
    <property type="match status" value="1"/>
</dbReference>
<dbReference type="Pfam" id="PF14223">
    <property type="entry name" value="Retrotran_gag_2"/>
    <property type="match status" value="1"/>
</dbReference>
<gene>
    <name evidence="2" type="ORF">OsJ_22037</name>
</gene>
<dbReference type="Proteomes" id="UP000007752">
    <property type="component" value="Chromosome 6"/>
</dbReference>
<reference evidence="2" key="1">
    <citation type="journal article" date="2005" name="PLoS Biol.">
        <title>The genomes of Oryza sativa: a history of duplications.</title>
        <authorList>
            <person name="Yu J."/>
            <person name="Wang J."/>
            <person name="Lin W."/>
            <person name="Li S."/>
            <person name="Li H."/>
            <person name="Zhou J."/>
            <person name="Ni P."/>
            <person name="Dong W."/>
            <person name="Hu S."/>
            <person name="Zeng C."/>
            <person name="Zhang J."/>
            <person name="Zhang Y."/>
            <person name="Li R."/>
            <person name="Xu Z."/>
            <person name="Li S."/>
            <person name="Li X."/>
            <person name="Zheng H."/>
            <person name="Cong L."/>
            <person name="Lin L."/>
            <person name="Yin J."/>
            <person name="Geng J."/>
            <person name="Li G."/>
            <person name="Shi J."/>
            <person name="Liu J."/>
            <person name="Lv H."/>
            <person name="Li J."/>
            <person name="Wang J."/>
            <person name="Deng Y."/>
            <person name="Ran L."/>
            <person name="Shi X."/>
            <person name="Wang X."/>
            <person name="Wu Q."/>
            <person name="Li C."/>
            <person name="Ren X."/>
            <person name="Wang J."/>
            <person name="Wang X."/>
            <person name="Li D."/>
            <person name="Liu D."/>
            <person name="Zhang X."/>
            <person name="Ji Z."/>
            <person name="Zhao W."/>
            <person name="Sun Y."/>
            <person name="Zhang Z."/>
            <person name="Bao J."/>
            <person name="Han Y."/>
            <person name="Dong L."/>
            <person name="Ji J."/>
            <person name="Chen P."/>
            <person name="Wu S."/>
            <person name="Liu J."/>
            <person name="Xiao Y."/>
            <person name="Bu D."/>
            <person name="Tan J."/>
            <person name="Yang L."/>
            <person name="Ye C."/>
            <person name="Zhang J."/>
            <person name="Xu J."/>
            <person name="Zhou Y."/>
            <person name="Yu Y."/>
            <person name="Zhang B."/>
            <person name="Zhuang S."/>
            <person name="Wei H."/>
            <person name="Liu B."/>
            <person name="Lei M."/>
            <person name="Yu H."/>
            <person name="Li Y."/>
            <person name="Xu H."/>
            <person name="Wei S."/>
            <person name="He X."/>
            <person name="Fang L."/>
            <person name="Zhang Z."/>
            <person name="Zhang Y."/>
            <person name="Huang X."/>
            <person name="Su Z."/>
            <person name="Tong W."/>
            <person name="Li J."/>
            <person name="Tong Z."/>
            <person name="Li S."/>
            <person name="Ye J."/>
            <person name="Wang L."/>
            <person name="Fang L."/>
            <person name="Lei T."/>
            <person name="Chen C."/>
            <person name="Chen H."/>
            <person name="Xu Z."/>
            <person name="Li H."/>
            <person name="Huang H."/>
            <person name="Zhang F."/>
            <person name="Xu H."/>
            <person name="Li N."/>
            <person name="Zhao C."/>
            <person name="Li S."/>
            <person name="Dong L."/>
            <person name="Huang Y."/>
            <person name="Li L."/>
            <person name="Xi Y."/>
            <person name="Qi Q."/>
            <person name="Li W."/>
            <person name="Zhang B."/>
            <person name="Hu W."/>
            <person name="Zhang Y."/>
            <person name="Tian X."/>
            <person name="Jiao Y."/>
            <person name="Liang X."/>
            <person name="Jin J."/>
            <person name="Gao L."/>
            <person name="Zheng W."/>
            <person name="Hao B."/>
            <person name="Liu S."/>
            <person name="Wang W."/>
            <person name="Yuan L."/>
            <person name="Cao M."/>
            <person name="McDermott J."/>
            <person name="Samudrala R."/>
            <person name="Wang J."/>
            <person name="Wong G.K."/>
            <person name="Yang H."/>
        </authorList>
    </citation>
    <scope>NUCLEOTIDE SEQUENCE [LARGE SCALE GENOMIC DNA]</scope>
</reference>
<dbReference type="SUPFAM" id="SSF57756">
    <property type="entry name" value="Retrovirus zinc finger-like domains"/>
    <property type="match status" value="1"/>
</dbReference>